<evidence type="ECO:0000256" key="2">
    <source>
        <dbReference type="PIRSR" id="PIRSR000137-1"/>
    </source>
</evidence>
<dbReference type="STRING" id="1507870.A0A1V8SE61"/>
<keyword evidence="9" id="KW-1185">Reference proteome</keyword>
<feature type="binding site" evidence="3">
    <location>
        <position position="110"/>
    </location>
    <ligand>
        <name>FAD</name>
        <dbReference type="ChEBI" id="CHEBI:57692"/>
    </ligand>
</feature>
<dbReference type="Pfam" id="PF00732">
    <property type="entry name" value="GMC_oxred_N"/>
    <property type="match status" value="1"/>
</dbReference>
<dbReference type="OrthoDB" id="269227at2759"/>
<dbReference type="InterPro" id="IPR036188">
    <property type="entry name" value="FAD/NAD-bd_sf"/>
</dbReference>
<dbReference type="Pfam" id="PF05199">
    <property type="entry name" value="GMC_oxred_C"/>
    <property type="match status" value="1"/>
</dbReference>
<evidence type="ECO:0000256" key="5">
    <source>
        <dbReference type="SAM" id="SignalP"/>
    </source>
</evidence>
<feature type="binding site" evidence="3">
    <location>
        <position position="250"/>
    </location>
    <ligand>
        <name>FAD</name>
        <dbReference type="ChEBI" id="CHEBI:57692"/>
    </ligand>
</feature>
<evidence type="ECO:0000256" key="1">
    <source>
        <dbReference type="ARBA" id="ARBA00010790"/>
    </source>
</evidence>
<accession>A0A1V8SE61</accession>
<dbReference type="InterPro" id="IPR007867">
    <property type="entry name" value="GMC_OxRtase_C"/>
</dbReference>
<dbReference type="GO" id="GO:0016614">
    <property type="term" value="F:oxidoreductase activity, acting on CH-OH group of donors"/>
    <property type="evidence" value="ECO:0007669"/>
    <property type="project" value="InterPro"/>
</dbReference>
<dbReference type="PIRSF" id="PIRSF000137">
    <property type="entry name" value="Alcohol_oxidase"/>
    <property type="match status" value="1"/>
</dbReference>
<comment type="cofactor">
    <cofactor evidence="3">
        <name>FAD</name>
        <dbReference type="ChEBI" id="CHEBI:57692"/>
    </cofactor>
</comment>
<keyword evidence="4" id="KW-0285">Flavoprotein</keyword>
<feature type="signal peptide" evidence="5">
    <location>
        <begin position="1"/>
        <end position="23"/>
    </location>
</feature>
<evidence type="ECO:0000313" key="9">
    <source>
        <dbReference type="Proteomes" id="UP000192596"/>
    </source>
</evidence>
<dbReference type="GO" id="GO:0044550">
    <property type="term" value="P:secondary metabolite biosynthetic process"/>
    <property type="evidence" value="ECO:0007669"/>
    <property type="project" value="TreeGrafter"/>
</dbReference>
<feature type="active site" description="Proton acceptor" evidence="2">
    <location>
        <position position="579"/>
    </location>
</feature>
<dbReference type="EMBL" id="NAJO01000054">
    <property type="protein sequence ID" value="OQN97383.1"/>
    <property type="molecule type" value="Genomic_DNA"/>
</dbReference>
<evidence type="ECO:0000256" key="4">
    <source>
        <dbReference type="RuleBase" id="RU003968"/>
    </source>
</evidence>
<dbReference type="SUPFAM" id="SSF54373">
    <property type="entry name" value="FAD-linked reductases, C-terminal domain"/>
    <property type="match status" value="1"/>
</dbReference>
<evidence type="ECO:0000313" key="8">
    <source>
        <dbReference type="EMBL" id="OQN97383.1"/>
    </source>
</evidence>
<protein>
    <recommendedName>
        <fullName evidence="6 7">Glucose-methanol-choline oxidoreductase N-terminal domain-containing protein</fullName>
    </recommendedName>
</protein>
<dbReference type="InParanoid" id="A0A1V8SE61"/>
<reference evidence="9" key="1">
    <citation type="submission" date="2017-03" db="EMBL/GenBank/DDBJ databases">
        <title>Genomes of endolithic fungi from Antarctica.</title>
        <authorList>
            <person name="Coleine C."/>
            <person name="Masonjones S."/>
            <person name="Stajich J.E."/>
        </authorList>
    </citation>
    <scope>NUCLEOTIDE SEQUENCE [LARGE SCALE GENOMIC DNA]</scope>
    <source>
        <strain evidence="9">CCFEE 5527</strain>
    </source>
</reference>
<comment type="caution">
    <text evidence="8">The sequence shown here is derived from an EMBL/GenBank/DDBJ whole genome shotgun (WGS) entry which is preliminary data.</text>
</comment>
<dbReference type="Gene3D" id="3.30.560.10">
    <property type="entry name" value="Glucose Oxidase, domain 3"/>
    <property type="match status" value="1"/>
</dbReference>
<dbReference type="Gene3D" id="3.50.50.60">
    <property type="entry name" value="FAD/NAD(P)-binding domain"/>
    <property type="match status" value="1"/>
</dbReference>
<feature type="binding site" evidence="3">
    <location>
        <begin position="535"/>
        <end position="536"/>
    </location>
    <ligand>
        <name>FAD</name>
        <dbReference type="ChEBI" id="CHEBI:57692"/>
    </ligand>
</feature>
<dbReference type="Proteomes" id="UP000192596">
    <property type="component" value="Unassembled WGS sequence"/>
</dbReference>
<feature type="active site" description="Proton donor" evidence="2">
    <location>
        <position position="536"/>
    </location>
</feature>
<dbReference type="PANTHER" id="PTHR11552">
    <property type="entry name" value="GLUCOSE-METHANOL-CHOLINE GMC OXIDOREDUCTASE"/>
    <property type="match status" value="1"/>
</dbReference>
<dbReference type="PROSITE" id="PS00623">
    <property type="entry name" value="GMC_OXRED_1"/>
    <property type="match status" value="1"/>
</dbReference>
<keyword evidence="3 4" id="KW-0274">FAD</keyword>
<dbReference type="InterPro" id="IPR000172">
    <property type="entry name" value="GMC_OxRdtase_N"/>
</dbReference>
<dbReference type="InterPro" id="IPR012132">
    <property type="entry name" value="GMC_OxRdtase"/>
</dbReference>
<feature type="domain" description="Glucose-methanol-choline oxidoreductase N-terminal" evidence="6">
    <location>
        <begin position="108"/>
        <end position="131"/>
    </location>
</feature>
<name>A0A1V8SE61_9PEZI</name>
<dbReference type="GO" id="GO:0050660">
    <property type="term" value="F:flavin adenine dinucleotide binding"/>
    <property type="evidence" value="ECO:0007669"/>
    <property type="project" value="InterPro"/>
</dbReference>
<proteinExistence type="inferred from homology"/>
<comment type="similarity">
    <text evidence="1 4">Belongs to the GMC oxidoreductase family.</text>
</comment>
<sequence>MSMLSYATALLALSLLAPAATLAAPSQATYDFVVVGGGIGGVTVAKRVAEYLPGKTVLLIEAGPDGRANPQIYIPGRKGSLLGSAYDWNFTTIPQPAANDRVLAQGRGRVLGGSSALNLLSWDRGAKVDYNSWEELGNSGWGWDELFPFMKKAETYQPSSVNGASGIQGTGFTGPIHYLVNRLTSAQNEAFFPAVASLGLKQTYDFLAGQPLGWMRHTSNILQSNYTRSYSPAYLAEATTNLHVLLNSTVAKVNIDGSKCAKGVTLLDGTIIYAKREVILSAGSIQSPQLLELSGVGNATILAAAGVKQLVNLPSVGENLQDHIRIVATYQLKPNYTSPDILRFNATYAAEQLALYNRNVTSLYDNAGTAYLYANFLQAQGNDTALVAAAEGAQTGTAVYKKKLQNLKDKSRGAAQLEVLLSDGYLGNKGYPVNGTALYGSQFFALIGVLMHPFSVGSTHLNASSSIVSKPRFNPNYLSNPYDAAAITQIAKYLRKIANTPPLSNTWQSEYEPGVPLTTDAEWTAWARQNFLSIWHPVGTCAMLPKSKGGVVDTELKVYGVNGLRVVDASVIPMLQSGHISTGIYGIAEKAAAAIGKEWKGVH</sequence>
<gene>
    <name evidence="8" type="ORF">B0A48_16542</name>
</gene>
<feature type="domain" description="Glucose-methanol-choline oxidoreductase N-terminal" evidence="7">
    <location>
        <begin position="283"/>
        <end position="297"/>
    </location>
</feature>
<evidence type="ECO:0000256" key="3">
    <source>
        <dbReference type="PIRSR" id="PIRSR000137-2"/>
    </source>
</evidence>
<evidence type="ECO:0000259" key="7">
    <source>
        <dbReference type="PROSITE" id="PS00624"/>
    </source>
</evidence>
<dbReference type="PANTHER" id="PTHR11552:SF115">
    <property type="entry name" value="DEHYDROGENASE XPTC-RELATED"/>
    <property type="match status" value="1"/>
</dbReference>
<keyword evidence="5" id="KW-0732">Signal</keyword>
<evidence type="ECO:0000259" key="6">
    <source>
        <dbReference type="PROSITE" id="PS00623"/>
    </source>
</evidence>
<organism evidence="8 9">
    <name type="scientific">Cryoendolithus antarcticus</name>
    <dbReference type="NCBI Taxonomy" id="1507870"/>
    <lineage>
        <taxon>Eukaryota</taxon>
        <taxon>Fungi</taxon>
        <taxon>Dikarya</taxon>
        <taxon>Ascomycota</taxon>
        <taxon>Pezizomycotina</taxon>
        <taxon>Dothideomycetes</taxon>
        <taxon>Dothideomycetidae</taxon>
        <taxon>Cladosporiales</taxon>
        <taxon>Cladosporiaceae</taxon>
        <taxon>Cryoendolithus</taxon>
    </lineage>
</organism>
<dbReference type="PROSITE" id="PS00624">
    <property type="entry name" value="GMC_OXRED_2"/>
    <property type="match status" value="1"/>
</dbReference>
<dbReference type="SUPFAM" id="SSF51905">
    <property type="entry name" value="FAD/NAD(P)-binding domain"/>
    <property type="match status" value="1"/>
</dbReference>
<feature type="chain" id="PRO_5012235399" description="Glucose-methanol-choline oxidoreductase N-terminal domain-containing protein" evidence="5">
    <location>
        <begin position="24"/>
        <end position="603"/>
    </location>
</feature>
<dbReference type="AlphaFoldDB" id="A0A1V8SE61"/>